<proteinExistence type="inferred from homology"/>
<dbReference type="CDD" id="cd00544">
    <property type="entry name" value="CobU"/>
    <property type="match status" value="1"/>
</dbReference>
<comment type="pathway">
    <text evidence="6">Cofactor biosynthesis; adenosylcobalamin biosynthesis; adenosylcobalamin from cob(II)yrinate a,c-diamide: step 5/7.</text>
</comment>
<keyword evidence="10" id="KW-0169">Cobalamin biosynthesis</keyword>
<evidence type="ECO:0000256" key="6">
    <source>
        <dbReference type="ARBA" id="ARBA00005159"/>
    </source>
</evidence>
<dbReference type="UniPathway" id="UPA00148">
    <property type="reaction ID" value="UER00236"/>
</dbReference>
<gene>
    <name evidence="20" type="primary">cobU</name>
    <name evidence="20" type="ORF">HCJ38_12345</name>
</gene>
<dbReference type="EC" id="2.7.7.62" evidence="9"/>
<evidence type="ECO:0000256" key="17">
    <source>
        <dbReference type="ARBA" id="ARBA00030571"/>
    </source>
</evidence>
<feature type="active site" description="GMP-histidine intermediate" evidence="18">
    <location>
        <position position="51"/>
    </location>
</feature>
<dbReference type="GO" id="GO:0005524">
    <property type="term" value="F:ATP binding"/>
    <property type="evidence" value="ECO:0007669"/>
    <property type="project" value="UniProtKB-KW"/>
</dbReference>
<evidence type="ECO:0000256" key="5">
    <source>
        <dbReference type="ARBA" id="ARBA00004692"/>
    </source>
</evidence>
<evidence type="ECO:0000256" key="4">
    <source>
        <dbReference type="ARBA" id="ARBA00003889"/>
    </source>
</evidence>
<evidence type="ECO:0000256" key="12">
    <source>
        <dbReference type="ARBA" id="ARBA00022741"/>
    </source>
</evidence>
<dbReference type="InterPro" id="IPR003203">
    <property type="entry name" value="CobU/CobP"/>
</dbReference>
<evidence type="ECO:0000313" key="21">
    <source>
        <dbReference type="Proteomes" id="UP000561617"/>
    </source>
</evidence>
<dbReference type="SUPFAM" id="SSF52540">
    <property type="entry name" value="P-loop containing nucleoside triphosphate hydrolases"/>
    <property type="match status" value="1"/>
</dbReference>
<evidence type="ECO:0000256" key="13">
    <source>
        <dbReference type="ARBA" id="ARBA00022777"/>
    </source>
</evidence>
<keyword evidence="20" id="KW-0548">Nucleotidyltransferase</keyword>
<dbReference type="GO" id="GO:0009236">
    <property type="term" value="P:cobalamin biosynthetic process"/>
    <property type="evidence" value="ECO:0007669"/>
    <property type="project" value="UniProtKB-UniPathway"/>
</dbReference>
<comment type="pathway">
    <text evidence="5">Cofactor biosynthesis; adenosylcobalamin biosynthesis; adenosylcobalamin from cob(II)yrinate a,c-diamide: step 6/7.</text>
</comment>
<dbReference type="PANTHER" id="PTHR34848">
    <property type="match status" value="1"/>
</dbReference>
<evidence type="ECO:0000256" key="7">
    <source>
        <dbReference type="ARBA" id="ARBA00007490"/>
    </source>
</evidence>
<comment type="similarity">
    <text evidence="7">Belongs to the CobU/CobP family.</text>
</comment>
<dbReference type="PIRSF" id="PIRSF006135">
    <property type="entry name" value="CobU"/>
    <property type="match status" value="1"/>
</dbReference>
<evidence type="ECO:0000256" key="10">
    <source>
        <dbReference type="ARBA" id="ARBA00022573"/>
    </source>
</evidence>
<comment type="function">
    <text evidence="4">Catalyzes ATP-dependent phosphorylation of adenosylcobinamide and addition of GMP to adenosylcobinamide phosphate.</text>
</comment>
<dbReference type="Proteomes" id="UP000561617">
    <property type="component" value="Unassembled WGS sequence"/>
</dbReference>
<evidence type="ECO:0000256" key="15">
    <source>
        <dbReference type="ARBA" id="ARBA00023134"/>
    </source>
</evidence>
<feature type="binding site" evidence="19">
    <location>
        <position position="63"/>
    </location>
    <ligand>
        <name>GTP</name>
        <dbReference type="ChEBI" id="CHEBI:37565"/>
    </ligand>
</feature>
<evidence type="ECO:0000256" key="9">
    <source>
        <dbReference type="ARBA" id="ARBA00012523"/>
    </source>
</evidence>
<keyword evidence="11 20" id="KW-0808">Transferase</keyword>
<dbReference type="RefSeq" id="WP_185381439.1">
    <property type="nucleotide sequence ID" value="NZ_JAASTW010000017.1"/>
</dbReference>
<dbReference type="AlphaFoldDB" id="A0A7X1C9X4"/>
<keyword evidence="13 20" id="KW-0418">Kinase</keyword>
<feature type="binding site" evidence="19">
    <location>
        <begin position="9"/>
        <end position="16"/>
    </location>
    <ligand>
        <name>GTP</name>
        <dbReference type="ChEBI" id="CHEBI:37565"/>
    </ligand>
</feature>
<evidence type="ECO:0000256" key="18">
    <source>
        <dbReference type="PIRSR" id="PIRSR006135-1"/>
    </source>
</evidence>
<dbReference type="GO" id="GO:0005525">
    <property type="term" value="F:GTP binding"/>
    <property type="evidence" value="ECO:0007669"/>
    <property type="project" value="UniProtKB-KW"/>
</dbReference>
<evidence type="ECO:0000256" key="3">
    <source>
        <dbReference type="ARBA" id="ARBA00001522"/>
    </source>
</evidence>
<organism evidence="20 21">
    <name type="scientific">Listeria immobilis</name>
    <dbReference type="NCBI Taxonomy" id="2713502"/>
    <lineage>
        <taxon>Bacteria</taxon>
        <taxon>Bacillati</taxon>
        <taxon>Bacillota</taxon>
        <taxon>Bacilli</taxon>
        <taxon>Bacillales</taxon>
        <taxon>Listeriaceae</taxon>
        <taxon>Listeria</taxon>
    </lineage>
</organism>
<evidence type="ECO:0000256" key="1">
    <source>
        <dbReference type="ARBA" id="ARBA00000312"/>
    </source>
</evidence>
<keyword evidence="12 19" id="KW-0547">Nucleotide-binding</keyword>
<reference evidence="20 21" key="1">
    <citation type="submission" date="2020-03" db="EMBL/GenBank/DDBJ databases">
        <title>Soil Listeria distribution.</title>
        <authorList>
            <person name="Liao J."/>
            <person name="Wiedmann M."/>
        </authorList>
    </citation>
    <scope>NUCLEOTIDE SEQUENCE [LARGE SCALE GENOMIC DNA]</scope>
    <source>
        <strain evidence="20 21">FSL L7-1554</strain>
    </source>
</reference>
<dbReference type="GO" id="GO:0008820">
    <property type="term" value="F:cobinamide phosphate guanylyltransferase activity"/>
    <property type="evidence" value="ECO:0007669"/>
    <property type="project" value="UniProtKB-EC"/>
</dbReference>
<comment type="catalytic activity">
    <reaction evidence="2">
        <text>adenosylcob(III)inamide phosphate + GTP + H(+) = adenosylcob(III)inamide-GDP + diphosphate</text>
        <dbReference type="Rhea" id="RHEA:22712"/>
        <dbReference type="ChEBI" id="CHEBI:15378"/>
        <dbReference type="ChEBI" id="CHEBI:33019"/>
        <dbReference type="ChEBI" id="CHEBI:37565"/>
        <dbReference type="ChEBI" id="CHEBI:58502"/>
        <dbReference type="ChEBI" id="CHEBI:60487"/>
        <dbReference type="EC" id="2.7.7.62"/>
    </reaction>
</comment>
<feature type="binding site" evidence="19">
    <location>
        <position position="85"/>
    </location>
    <ligand>
        <name>GTP</name>
        <dbReference type="ChEBI" id="CHEBI:37565"/>
    </ligand>
</feature>
<evidence type="ECO:0000256" key="16">
    <source>
        <dbReference type="ARBA" id="ARBA00029570"/>
    </source>
</evidence>
<evidence type="ECO:0000256" key="2">
    <source>
        <dbReference type="ARBA" id="ARBA00000711"/>
    </source>
</evidence>
<dbReference type="EMBL" id="JAASTW010000017">
    <property type="protein sequence ID" value="MBC1489781.1"/>
    <property type="molecule type" value="Genomic_DNA"/>
</dbReference>
<comment type="caution">
    <text evidence="20">The sequence shown here is derived from an EMBL/GenBank/DDBJ whole genome shotgun (WGS) entry which is preliminary data.</text>
</comment>
<dbReference type="InterPro" id="IPR027417">
    <property type="entry name" value="P-loop_NTPase"/>
</dbReference>
<dbReference type="Gene3D" id="3.40.50.300">
    <property type="entry name" value="P-loop containing nucleotide triphosphate hydrolases"/>
    <property type="match status" value="1"/>
</dbReference>
<evidence type="ECO:0000256" key="8">
    <source>
        <dbReference type="ARBA" id="ARBA00012016"/>
    </source>
</evidence>
<evidence type="ECO:0000256" key="14">
    <source>
        <dbReference type="ARBA" id="ARBA00022840"/>
    </source>
</evidence>
<sequence length="185" mass="20639">MGEIILVTGGARSGKSSFAEKVASNSERVLYVATGIAFQDDMEFQARIKKHQASRPKTWETLEAFQGIPEYINAHAKKYEVILLDCVMMLVTNLFFQALGEQELTNSLADKIETEIQSVVLEILLAGSKADAKLLFVTNEIGLGVVPENKMTRIFRDIIGRVNQQIAAQSDEVYFVLSGIPKRWK</sequence>
<keyword evidence="15 19" id="KW-0342">GTP-binding</keyword>
<dbReference type="Pfam" id="PF02283">
    <property type="entry name" value="CobU"/>
    <property type="match status" value="1"/>
</dbReference>
<dbReference type="NCBIfam" id="NF004469">
    <property type="entry name" value="PRK05800.1"/>
    <property type="match status" value="1"/>
</dbReference>
<accession>A0A7X1C9X4</accession>
<dbReference type="GO" id="GO:0043752">
    <property type="term" value="F:adenosylcobinamide kinase activity"/>
    <property type="evidence" value="ECO:0007669"/>
    <property type="project" value="UniProtKB-EC"/>
</dbReference>
<evidence type="ECO:0000256" key="19">
    <source>
        <dbReference type="PIRSR" id="PIRSR006135-2"/>
    </source>
</evidence>
<comment type="catalytic activity">
    <reaction evidence="1">
        <text>adenosylcob(III)inamide + ATP = adenosylcob(III)inamide phosphate + ADP + H(+)</text>
        <dbReference type="Rhea" id="RHEA:15769"/>
        <dbReference type="ChEBI" id="CHEBI:2480"/>
        <dbReference type="ChEBI" id="CHEBI:15378"/>
        <dbReference type="ChEBI" id="CHEBI:30616"/>
        <dbReference type="ChEBI" id="CHEBI:58502"/>
        <dbReference type="ChEBI" id="CHEBI:456216"/>
        <dbReference type="EC" id="2.7.1.156"/>
    </reaction>
</comment>
<dbReference type="PANTHER" id="PTHR34848:SF1">
    <property type="entry name" value="BIFUNCTIONAL ADENOSYLCOBALAMIN BIOSYNTHESIS PROTEIN COBU"/>
    <property type="match status" value="1"/>
</dbReference>
<protein>
    <recommendedName>
        <fullName evidence="16">Adenosylcobinamide kinase</fullName>
        <ecNumber evidence="8">2.7.1.156</ecNumber>
        <ecNumber evidence="9">2.7.7.62</ecNumber>
    </recommendedName>
    <alternativeName>
        <fullName evidence="17">Adenosylcobinamide-phosphate guanylyltransferase</fullName>
    </alternativeName>
</protein>
<evidence type="ECO:0000256" key="11">
    <source>
        <dbReference type="ARBA" id="ARBA00022679"/>
    </source>
</evidence>
<comment type="catalytic activity">
    <reaction evidence="3">
        <text>adenosylcob(III)inamide + GTP = adenosylcob(III)inamide phosphate + GDP + H(+)</text>
        <dbReference type="Rhea" id="RHEA:15765"/>
        <dbReference type="ChEBI" id="CHEBI:2480"/>
        <dbReference type="ChEBI" id="CHEBI:15378"/>
        <dbReference type="ChEBI" id="CHEBI:37565"/>
        <dbReference type="ChEBI" id="CHEBI:58189"/>
        <dbReference type="ChEBI" id="CHEBI:58502"/>
        <dbReference type="EC" id="2.7.1.156"/>
    </reaction>
</comment>
<feature type="binding site" evidence="19">
    <location>
        <begin position="33"/>
        <end position="35"/>
    </location>
    <ligand>
        <name>GTP</name>
        <dbReference type="ChEBI" id="CHEBI:37565"/>
    </ligand>
</feature>
<keyword evidence="14" id="KW-0067">ATP-binding</keyword>
<name>A0A7X1C9X4_9LIST</name>
<dbReference type="EC" id="2.7.1.156" evidence="8"/>
<evidence type="ECO:0000313" key="20">
    <source>
        <dbReference type="EMBL" id="MBC1489781.1"/>
    </source>
</evidence>